<reference evidence="2 3" key="1">
    <citation type="submission" date="2021-03" db="EMBL/GenBank/DDBJ databases">
        <title>Sequencing the genomes of 1000 actinobacteria strains.</title>
        <authorList>
            <person name="Klenk H.-P."/>
        </authorList>
    </citation>
    <scope>NUCLEOTIDE SEQUENCE [LARGE SCALE GENOMIC DNA]</scope>
    <source>
        <strain evidence="2 3">DSM 46670</strain>
    </source>
</reference>
<name>A0ABS4TLS7_9PSEU</name>
<accession>A0ABS4TLS7</accession>
<feature type="compositionally biased region" description="Low complexity" evidence="1">
    <location>
        <begin position="222"/>
        <end position="239"/>
    </location>
</feature>
<keyword evidence="3" id="KW-1185">Reference proteome</keyword>
<evidence type="ECO:0000313" key="2">
    <source>
        <dbReference type="EMBL" id="MBP2324863.1"/>
    </source>
</evidence>
<gene>
    <name evidence="2" type="ORF">JOF56_005248</name>
</gene>
<proteinExistence type="predicted"/>
<evidence type="ECO:0000313" key="3">
    <source>
        <dbReference type="Proteomes" id="UP001519332"/>
    </source>
</evidence>
<dbReference type="EMBL" id="JAGINW010000001">
    <property type="protein sequence ID" value="MBP2324863.1"/>
    <property type="molecule type" value="Genomic_DNA"/>
</dbReference>
<sequence length="267" mass="28450">MHDIDQVQLEESGPPFALREQEYEEFEDEEEVLEFEDESAAYESVLDENTETELAAEFLEVSSEQELEHFLGNLLKTVTGAAKDFARSREGRQIGGILKKAAGRVLPVVGRAAGQAAGAGLSRLTGGNRARYRKAGGQLGAAAGRAAKRYFGLELEGISAEDQEFEMARQFVRFGAKAIGNTLDRMGTAPAPQVARQAAVSAAEQFAPGLLTDDILQSARTTRSAPAAAGRTGGAHARGNGCVCGGKTGARSGRWETRGDTIVLFRS</sequence>
<dbReference type="RefSeq" id="WP_209642135.1">
    <property type="nucleotide sequence ID" value="NZ_JAGINW010000001.1"/>
</dbReference>
<protein>
    <submittedName>
        <fullName evidence="2">Uncharacterized protein</fullName>
    </submittedName>
</protein>
<feature type="region of interest" description="Disordered" evidence="1">
    <location>
        <begin position="222"/>
        <end position="251"/>
    </location>
</feature>
<organism evidence="2 3">
    <name type="scientific">Kibdelosporangium banguiense</name>
    <dbReference type="NCBI Taxonomy" id="1365924"/>
    <lineage>
        <taxon>Bacteria</taxon>
        <taxon>Bacillati</taxon>
        <taxon>Actinomycetota</taxon>
        <taxon>Actinomycetes</taxon>
        <taxon>Pseudonocardiales</taxon>
        <taxon>Pseudonocardiaceae</taxon>
        <taxon>Kibdelosporangium</taxon>
    </lineage>
</organism>
<comment type="caution">
    <text evidence="2">The sequence shown here is derived from an EMBL/GenBank/DDBJ whole genome shotgun (WGS) entry which is preliminary data.</text>
</comment>
<evidence type="ECO:0000256" key="1">
    <source>
        <dbReference type="SAM" id="MobiDB-lite"/>
    </source>
</evidence>
<dbReference type="Proteomes" id="UP001519332">
    <property type="component" value="Unassembled WGS sequence"/>
</dbReference>